<organism evidence="2 3">
    <name type="scientific">Decorospora gaudefroyi</name>
    <dbReference type="NCBI Taxonomy" id="184978"/>
    <lineage>
        <taxon>Eukaryota</taxon>
        <taxon>Fungi</taxon>
        <taxon>Dikarya</taxon>
        <taxon>Ascomycota</taxon>
        <taxon>Pezizomycotina</taxon>
        <taxon>Dothideomycetes</taxon>
        <taxon>Pleosporomycetidae</taxon>
        <taxon>Pleosporales</taxon>
        <taxon>Pleosporineae</taxon>
        <taxon>Pleosporaceae</taxon>
        <taxon>Decorospora</taxon>
    </lineage>
</organism>
<gene>
    <name evidence="2" type="ORF">BDW02DRAFT_650021</name>
</gene>
<feature type="compositionally biased region" description="Basic and acidic residues" evidence="1">
    <location>
        <begin position="138"/>
        <end position="155"/>
    </location>
</feature>
<evidence type="ECO:0000256" key="1">
    <source>
        <dbReference type="SAM" id="MobiDB-lite"/>
    </source>
</evidence>
<evidence type="ECO:0000313" key="3">
    <source>
        <dbReference type="Proteomes" id="UP000800040"/>
    </source>
</evidence>
<sequence length="167" mass="19138">MVNTRAPGTVQTPTDSVDAFWARNELIPFLMTVFRNRAGYSTWKHSNWERSIKIAEQNIDRIPFYEDFPSTIERLRLSLTNPCVLTPEELTKFSRLADGPVQVVVSIFVRHMICHGKYELHSLGVNPSPDFPRNQESAPDHAKAPDWKETEEVQRRIGALTMKGQSK</sequence>
<dbReference type="OrthoDB" id="3800314at2759"/>
<dbReference type="EMBL" id="ML975368">
    <property type="protein sequence ID" value="KAF1831273.1"/>
    <property type="molecule type" value="Genomic_DNA"/>
</dbReference>
<accession>A0A6A5KD15</accession>
<dbReference type="AlphaFoldDB" id="A0A6A5KD15"/>
<protein>
    <submittedName>
        <fullName evidence="2">Uncharacterized protein</fullName>
    </submittedName>
</protein>
<reference evidence="2" key="1">
    <citation type="submission" date="2020-01" db="EMBL/GenBank/DDBJ databases">
        <authorList>
            <consortium name="DOE Joint Genome Institute"/>
            <person name="Haridas S."/>
            <person name="Albert R."/>
            <person name="Binder M."/>
            <person name="Bloem J."/>
            <person name="Labutti K."/>
            <person name="Salamov A."/>
            <person name="Andreopoulos B."/>
            <person name="Baker S.E."/>
            <person name="Barry K."/>
            <person name="Bills G."/>
            <person name="Bluhm B.H."/>
            <person name="Cannon C."/>
            <person name="Castanera R."/>
            <person name="Culley D.E."/>
            <person name="Daum C."/>
            <person name="Ezra D."/>
            <person name="Gonzalez J.B."/>
            <person name="Henrissat B."/>
            <person name="Kuo A."/>
            <person name="Liang C."/>
            <person name="Lipzen A."/>
            <person name="Lutzoni F."/>
            <person name="Magnuson J."/>
            <person name="Mondo S."/>
            <person name="Nolan M."/>
            <person name="Ohm R."/>
            <person name="Pangilinan J."/>
            <person name="Park H.-J."/>
            <person name="Ramirez L."/>
            <person name="Alfaro M."/>
            <person name="Sun H."/>
            <person name="Tritt A."/>
            <person name="Yoshinaga Y."/>
            <person name="Zwiers L.-H."/>
            <person name="Turgeon B.G."/>
            <person name="Goodwin S.B."/>
            <person name="Spatafora J.W."/>
            <person name="Crous P.W."/>
            <person name="Grigoriev I.V."/>
        </authorList>
    </citation>
    <scope>NUCLEOTIDE SEQUENCE</scope>
    <source>
        <strain evidence="2">P77</strain>
    </source>
</reference>
<keyword evidence="3" id="KW-1185">Reference proteome</keyword>
<dbReference type="Proteomes" id="UP000800040">
    <property type="component" value="Unassembled WGS sequence"/>
</dbReference>
<feature type="region of interest" description="Disordered" evidence="1">
    <location>
        <begin position="129"/>
        <end position="167"/>
    </location>
</feature>
<name>A0A6A5KD15_9PLEO</name>
<proteinExistence type="predicted"/>
<evidence type="ECO:0000313" key="2">
    <source>
        <dbReference type="EMBL" id="KAF1831273.1"/>
    </source>
</evidence>